<dbReference type="Proteomes" id="UP000557566">
    <property type="component" value="Unassembled WGS sequence"/>
</dbReference>
<evidence type="ECO:0000313" key="3">
    <source>
        <dbReference type="Proteomes" id="UP000557566"/>
    </source>
</evidence>
<sequence length="361" mass="39597">MRASTLSVLLSTLLGLDQASARLIRTTETKDAQVGRLSDAVQSGKYLAPAQSHPYAGTGLLHRRDDMQLQSLDYLGNLLTRMPLRADCFFVTCAQLVGATVQDMSDRAGVAVPQPGSGGISISNMVAAIERLGLRFRVWTYNDDGEAGPSRVPRGVPESQAHPGVGAPRVMGVAYRRPDGSGHVVVVRNPGRPYRHYVDYQASPGGVDVTQQVRPSRIFAYFAVDPEASSGQVFEQQRETIDRMEIDEELTHVDEDTQEYPSYDSPMDAAEYPTPMDVDIDDPTGGFRLSSLPQDVLRHIRNNLLPQRECAALVALAMIHRRGLVPGSDADEDKCVRLREMIPGEMPKGPESSFVIHDEAR</sequence>
<proteinExistence type="predicted"/>
<name>A0A8H4PTE8_9HYPO</name>
<accession>A0A8H4PTE8</accession>
<keyword evidence="3" id="KW-1185">Reference proteome</keyword>
<dbReference type="OrthoDB" id="3250447at2759"/>
<keyword evidence="1" id="KW-0732">Signal</keyword>
<dbReference type="AlphaFoldDB" id="A0A8H4PTE8"/>
<feature type="signal peptide" evidence="1">
    <location>
        <begin position="1"/>
        <end position="21"/>
    </location>
</feature>
<evidence type="ECO:0008006" key="4">
    <source>
        <dbReference type="Google" id="ProtNLM"/>
    </source>
</evidence>
<reference evidence="2 3" key="1">
    <citation type="journal article" date="2020" name="Genome Biol. Evol.">
        <title>A new high-quality draft genome assembly of the Chinese cordyceps Ophiocordyceps sinensis.</title>
        <authorList>
            <person name="Shu R."/>
            <person name="Zhang J."/>
            <person name="Meng Q."/>
            <person name="Zhang H."/>
            <person name="Zhou G."/>
            <person name="Li M."/>
            <person name="Wu P."/>
            <person name="Zhao Y."/>
            <person name="Chen C."/>
            <person name="Qin Q."/>
        </authorList>
    </citation>
    <scope>NUCLEOTIDE SEQUENCE [LARGE SCALE GENOMIC DNA]</scope>
    <source>
        <strain evidence="2 3">IOZ07</strain>
    </source>
</reference>
<evidence type="ECO:0000256" key="1">
    <source>
        <dbReference type="SAM" id="SignalP"/>
    </source>
</evidence>
<dbReference type="EMBL" id="JAAVMX010000003">
    <property type="protein sequence ID" value="KAF4510112.1"/>
    <property type="molecule type" value="Genomic_DNA"/>
</dbReference>
<feature type="chain" id="PRO_5034240363" description="Peptidase C39-like domain-containing protein" evidence="1">
    <location>
        <begin position="22"/>
        <end position="361"/>
    </location>
</feature>
<protein>
    <recommendedName>
        <fullName evidence="4">Peptidase C39-like domain-containing protein</fullName>
    </recommendedName>
</protein>
<comment type="caution">
    <text evidence="2">The sequence shown here is derived from an EMBL/GenBank/DDBJ whole genome shotgun (WGS) entry which is preliminary data.</text>
</comment>
<gene>
    <name evidence="2" type="ORF">G6O67_002028</name>
</gene>
<organism evidence="2 3">
    <name type="scientific">Ophiocordyceps sinensis</name>
    <dbReference type="NCBI Taxonomy" id="72228"/>
    <lineage>
        <taxon>Eukaryota</taxon>
        <taxon>Fungi</taxon>
        <taxon>Dikarya</taxon>
        <taxon>Ascomycota</taxon>
        <taxon>Pezizomycotina</taxon>
        <taxon>Sordariomycetes</taxon>
        <taxon>Hypocreomycetidae</taxon>
        <taxon>Hypocreales</taxon>
        <taxon>Ophiocordycipitaceae</taxon>
        <taxon>Ophiocordyceps</taxon>
    </lineage>
</organism>
<evidence type="ECO:0000313" key="2">
    <source>
        <dbReference type="EMBL" id="KAF4510112.1"/>
    </source>
</evidence>